<dbReference type="RefSeq" id="WP_317491457.1">
    <property type="nucleotide sequence ID" value="NZ_CP136051.1"/>
</dbReference>
<evidence type="ECO:0000256" key="1">
    <source>
        <dbReference type="ARBA" id="ARBA00009091"/>
    </source>
</evidence>
<dbReference type="SMART" id="SM00935">
    <property type="entry name" value="OmpH"/>
    <property type="match status" value="1"/>
</dbReference>
<keyword evidence="5" id="KW-1185">Reference proteome</keyword>
<dbReference type="Gene3D" id="3.30.910.20">
    <property type="entry name" value="Skp domain"/>
    <property type="match status" value="1"/>
</dbReference>
<dbReference type="InterPro" id="IPR024930">
    <property type="entry name" value="Skp_dom_sf"/>
</dbReference>
<dbReference type="InterPro" id="IPR005632">
    <property type="entry name" value="Chaperone_Skp"/>
</dbReference>
<sequence>MKNLSTVLSVVLLAAVAVLFYLVLSNKSASSDPEVASLDSSIDRISGDLSIAYVNSDTLLSKYEYFKDISSDLEKKRAKLESEYRNRAEGLQREIQNFQNTAQNMTMNQARAKEEELTVKQQNLYQYQQTLGQQLVEEETKLNEQLYNAVSGYLSEFSGSNKYHLVLTYTKGSGVLYADKRLDITDEVIKGLNKSYLQSKGVIPTDKTDSTGVTK</sequence>
<keyword evidence="3" id="KW-0175">Coiled coil</keyword>
<dbReference type="SUPFAM" id="SSF111384">
    <property type="entry name" value="OmpH-like"/>
    <property type="match status" value="1"/>
</dbReference>
<evidence type="ECO:0000313" key="4">
    <source>
        <dbReference type="EMBL" id="WOK08826.1"/>
    </source>
</evidence>
<dbReference type="Proteomes" id="UP001302349">
    <property type="component" value="Chromosome"/>
</dbReference>
<dbReference type="PANTHER" id="PTHR35089:SF1">
    <property type="entry name" value="CHAPERONE PROTEIN SKP"/>
    <property type="match status" value="1"/>
</dbReference>
<evidence type="ECO:0000256" key="2">
    <source>
        <dbReference type="ARBA" id="ARBA00022729"/>
    </source>
</evidence>
<name>A0ABZ0IYS2_9BACT</name>
<evidence type="ECO:0000313" key="5">
    <source>
        <dbReference type="Proteomes" id="UP001302349"/>
    </source>
</evidence>
<feature type="coiled-coil region" evidence="3">
    <location>
        <begin position="81"/>
        <end position="115"/>
    </location>
</feature>
<dbReference type="PANTHER" id="PTHR35089">
    <property type="entry name" value="CHAPERONE PROTEIN SKP"/>
    <property type="match status" value="1"/>
</dbReference>
<evidence type="ECO:0000256" key="3">
    <source>
        <dbReference type="SAM" id="Coils"/>
    </source>
</evidence>
<comment type="similarity">
    <text evidence="1">Belongs to the Skp family.</text>
</comment>
<gene>
    <name evidence="4" type="ORF">RT717_09280</name>
</gene>
<keyword evidence="2" id="KW-0732">Signal</keyword>
<organism evidence="4 5">
    <name type="scientific">Imperialibacter roseus</name>
    <dbReference type="NCBI Taxonomy" id="1324217"/>
    <lineage>
        <taxon>Bacteria</taxon>
        <taxon>Pseudomonadati</taxon>
        <taxon>Bacteroidota</taxon>
        <taxon>Cytophagia</taxon>
        <taxon>Cytophagales</taxon>
        <taxon>Flammeovirgaceae</taxon>
        <taxon>Imperialibacter</taxon>
    </lineage>
</organism>
<protein>
    <submittedName>
        <fullName evidence="4">OmpH family outer membrane protein</fullName>
    </submittedName>
</protein>
<dbReference type="EMBL" id="CP136051">
    <property type="protein sequence ID" value="WOK08826.1"/>
    <property type="molecule type" value="Genomic_DNA"/>
</dbReference>
<accession>A0ABZ0IYS2</accession>
<reference evidence="4 5" key="1">
    <citation type="journal article" date="2023" name="Microbiol. Resour. Announc.">
        <title>Complete Genome Sequence of Imperialibacter roseus strain P4T.</title>
        <authorList>
            <person name="Tizabi D.R."/>
            <person name="Bachvaroff T."/>
            <person name="Hill R.T."/>
        </authorList>
    </citation>
    <scope>NUCLEOTIDE SEQUENCE [LARGE SCALE GENOMIC DNA]</scope>
    <source>
        <strain evidence="4 5">P4T</strain>
    </source>
</reference>
<dbReference type="Pfam" id="PF03938">
    <property type="entry name" value="OmpH"/>
    <property type="match status" value="1"/>
</dbReference>
<proteinExistence type="inferred from homology"/>